<organism evidence="1 2">
    <name type="scientific">Chryseobacterium arthrosphaerae</name>
    <dbReference type="NCBI Taxonomy" id="651561"/>
    <lineage>
        <taxon>Bacteria</taxon>
        <taxon>Pseudomonadati</taxon>
        <taxon>Bacteroidota</taxon>
        <taxon>Flavobacteriia</taxon>
        <taxon>Flavobacteriales</taxon>
        <taxon>Weeksellaceae</taxon>
        <taxon>Chryseobacterium group</taxon>
        <taxon>Chryseobacterium</taxon>
    </lineage>
</organism>
<accession>A0A3S0N4M3</accession>
<dbReference type="Proteomes" id="UP000276953">
    <property type="component" value="Unassembled WGS sequence"/>
</dbReference>
<dbReference type="AlphaFoldDB" id="A0A3S0N4M3"/>
<evidence type="ECO:0000313" key="1">
    <source>
        <dbReference type="EMBL" id="RTZ49463.1"/>
    </source>
</evidence>
<dbReference type="SUPFAM" id="SSF53300">
    <property type="entry name" value="vWA-like"/>
    <property type="match status" value="1"/>
</dbReference>
<dbReference type="InterPro" id="IPR036465">
    <property type="entry name" value="vWFA_dom_sf"/>
</dbReference>
<name>A0A3S0N4M3_9FLAO</name>
<protein>
    <recommendedName>
        <fullName evidence="3">VWA domain-containing protein</fullName>
    </recommendedName>
</protein>
<dbReference type="Gene3D" id="3.40.50.410">
    <property type="entry name" value="von Willebrand factor, type A domain"/>
    <property type="match status" value="1"/>
</dbReference>
<dbReference type="EMBL" id="RYFC01000001">
    <property type="protein sequence ID" value="RTZ49463.1"/>
    <property type="molecule type" value="Genomic_DNA"/>
</dbReference>
<gene>
    <name evidence="1" type="ORF">EJ377_02235</name>
</gene>
<evidence type="ECO:0008006" key="3">
    <source>
        <dbReference type="Google" id="ProtNLM"/>
    </source>
</evidence>
<reference evidence="1 2" key="1">
    <citation type="submission" date="2018-12" db="EMBL/GenBank/DDBJ databases">
        <title>Draft Genome Sequence of Chryseobacterium arthrosphaerae strain ED882-96 Isolated from the Blood of a Patient with Liver Cirrhosis in Taiwan.</title>
        <authorList>
            <person name="Lin J.-N."/>
            <person name="Lai C.-H."/>
            <person name="Yang C.-H."/>
            <person name="Huang Y.-H."/>
        </authorList>
    </citation>
    <scope>NUCLEOTIDE SEQUENCE [LARGE SCALE GENOMIC DNA]</scope>
    <source>
        <strain evidence="1 2">ED882-96</strain>
    </source>
</reference>
<proteinExistence type="predicted"/>
<comment type="caution">
    <text evidence="1">The sequence shown here is derived from an EMBL/GenBank/DDBJ whole genome shotgun (WGS) entry which is preliminary data.</text>
</comment>
<sequence length="100" mass="11301">MINESSDSGKYYLADGSGQMISSNIREFKNGQNVIVLNKTCLEKRKLDLAFVVDATGSMGDEISYLQSELLDVLKKVETKLSNTEVRYGSVFYRIMEMNM</sequence>
<evidence type="ECO:0000313" key="2">
    <source>
        <dbReference type="Proteomes" id="UP000276953"/>
    </source>
</evidence>